<feature type="binding site" evidence="6">
    <location>
        <position position="297"/>
    </location>
    <ligand>
        <name>Zn(2+)</name>
        <dbReference type="ChEBI" id="CHEBI:29105"/>
    </ligand>
</feature>
<comment type="subcellular location">
    <subcellularLocation>
        <location evidence="1">Membrane</location>
        <topology evidence="1">Multi-pass membrane protein</topology>
    </subcellularLocation>
</comment>
<organism evidence="8 9">
    <name type="scientific">Syncephalastrum racemosum</name>
    <name type="common">Filamentous fungus</name>
    <dbReference type="NCBI Taxonomy" id="13706"/>
    <lineage>
        <taxon>Eukaryota</taxon>
        <taxon>Fungi</taxon>
        <taxon>Fungi incertae sedis</taxon>
        <taxon>Mucoromycota</taxon>
        <taxon>Mucoromycotina</taxon>
        <taxon>Mucoromycetes</taxon>
        <taxon>Mucorales</taxon>
        <taxon>Syncephalastraceae</taxon>
        <taxon>Syncephalastrum</taxon>
    </lineage>
</organism>
<keyword evidence="5 7" id="KW-0472">Membrane</keyword>
<dbReference type="InterPro" id="IPR004254">
    <property type="entry name" value="AdipoR/HlyIII-related"/>
</dbReference>
<evidence type="ECO:0000313" key="8">
    <source>
        <dbReference type="EMBL" id="ORY94371.1"/>
    </source>
</evidence>
<sequence length="335" mass="38164">MVKNRALLFLKDTGLGILLRRRRIVPYSAEINPYKEKDTASQINDDEKRQGISKTTSYADAPRWMRDTHFITSGYRRVTYQHRACLSSVVGYLHNESMNIWTHFTGFLVFSYATAQFIMTQQQDLLSAPNLCCLAFLLSALICLGCSSGYHCFNCHSQQVASLWNRCDYVGIAALTAGSYYSLFYYYFYCHSGWQTFYWLGMSTLGAATATVMIADRFQDSKYHWLRTQLFMALGMAGLIPIMHSVLLYGHDTVLETAGHAYIMLMGLCYVVGAMIYGFRIPERWSPGTFDIWFSSHQIFHMFVLAALASYCVGVTKAAQFWNQTDASNIVCARF</sequence>
<protein>
    <submittedName>
        <fullName evidence="8">Hemolysin-III related-domain-containing protein</fullName>
    </submittedName>
</protein>
<feature type="transmembrane region" description="Helical" evidence="7">
    <location>
        <begin position="131"/>
        <end position="150"/>
    </location>
</feature>
<feature type="transmembrane region" description="Helical" evidence="7">
    <location>
        <begin position="196"/>
        <end position="215"/>
    </location>
</feature>
<dbReference type="PANTHER" id="PTHR20855">
    <property type="entry name" value="ADIPOR/PROGESTIN RECEPTOR-RELATED"/>
    <property type="match status" value="1"/>
</dbReference>
<feature type="transmembrane region" description="Helical" evidence="7">
    <location>
        <begin position="261"/>
        <end position="279"/>
    </location>
</feature>
<keyword evidence="6" id="KW-0479">Metal-binding</keyword>
<comment type="similarity">
    <text evidence="2">Belongs to the ADIPOR family.</text>
</comment>
<gene>
    <name evidence="8" type="ORF">BCR43DRAFT_459983</name>
</gene>
<dbReference type="InParanoid" id="A0A1X2H752"/>
<feature type="transmembrane region" description="Helical" evidence="7">
    <location>
        <begin position="230"/>
        <end position="249"/>
    </location>
</feature>
<reference evidence="8 9" key="1">
    <citation type="submission" date="2016-07" db="EMBL/GenBank/DDBJ databases">
        <title>Pervasive Adenine N6-methylation of Active Genes in Fungi.</title>
        <authorList>
            <consortium name="DOE Joint Genome Institute"/>
            <person name="Mondo S.J."/>
            <person name="Dannebaum R.O."/>
            <person name="Kuo R.C."/>
            <person name="Labutti K."/>
            <person name="Haridas S."/>
            <person name="Kuo A."/>
            <person name="Salamov A."/>
            <person name="Ahrendt S.R."/>
            <person name="Lipzen A."/>
            <person name="Sullivan W."/>
            <person name="Andreopoulos W.B."/>
            <person name="Clum A."/>
            <person name="Lindquist E."/>
            <person name="Daum C."/>
            <person name="Ramamoorthy G.K."/>
            <person name="Gryganskyi A."/>
            <person name="Culley D."/>
            <person name="Magnuson J.K."/>
            <person name="James T.Y."/>
            <person name="O'Malley M.A."/>
            <person name="Stajich J.E."/>
            <person name="Spatafora J.W."/>
            <person name="Visel A."/>
            <person name="Grigoriev I.V."/>
        </authorList>
    </citation>
    <scope>NUCLEOTIDE SEQUENCE [LARGE SCALE GENOMIC DNA]</scope>
    <source>
        <strain evidence="8 9">NRRL 2496</strain>
    </source>
</reference>
<evidence type="ECO:0000256" key="7">
    <source>
        <dbReference type="SAM" id="Phobius"/>
    </source>
</evidence>
<dbReference type="Pfam" id="PF03006">
    <property type="entry name" value="HlyIII"/>
    <property type="match status" value="1"/>
</dbReference>
<evidence type="ECO:0000256" key="6">
    <source>
        <dbReference type="PIRSR" id="PIRSR604254-1"/>
    </source>
</evidence>
<evidence type="ECO:0000313" key="9">
    <source>
        <dbReference type="Proteomes" id="UP000242180"/>
    </source>
</evidence>
<keyword evidence="4 7" id="KW-1133">Transmembrane helix</keyword>
<evidence type="ECO:0000256" key="4">
    <source>
        <dbReference type="ARBA" id="ARBA00022989"/>
    </source>
</evidence>
<dbReference type="FunCoup" id="A0A1X2H752">
    <property type="interactions" value="51"/>
</dbReference>
<dbReference type="OMA" id="CELISYD"/>
<dbReference type="EMBL" id="MCGN01000007">
    <property type="protein sequence ID" value="ORY94371.1"/>
    <property type="molecule type" value="Genomic_DNA"/>
</dbReference>
<keyword evidence="3 7" id="KW-0812">Transmembrane</keyword>
<dbReference type="OrthoDB" id="529367at2759"/>
<keyword evidence="6" id="KW-0862">Zinc</keyword>
<feature type="transmembrane region" description="Helical" evidence="7">
    <location>
        <begin position="100"/>
        <end position="119"/>
    </location>
</feature>
<dbReference type="GO" id="GO:0038023">
    <property type="term" value="F:signaling receptor activity"/>
    <property type="evidence" value="ECO:0007669"/>
    <property type="project" value="TreeGrafter"/>
</dbReference>
<feature type="transmembrane region" description="Helical" evidence="7">
    <location>
        <begin position="170"/>
        <end position="189"/>
    </location>
</feature>
<proteinExistence type="inferred from homology"/>
<feature type="binding site" evidence="6">
    <location>
        <position position="151"/>
    </location>
    <ligand>
        <name>Zn(2+)</name>
        <dbReference type="ChEBI" id="CHEBI:29105"/>
    </ligand>
</feature>
<dbReference type="GO" id="GO:0046872">
    <property type="term" value="F:metal ion binding"/>
    <property type="evidence" value="ECO:0007669"/>
    <property type="project" value="UniProtKB-KW"/>
</dbReference>
<dbReference type="AlphaFoldDB" id="A0A1X2H752"/>
<dbReference type="GO" id="GO:0016020">
    <property type="term" value="C:membrane"/>
    <property type="evidence" value="ECO:0007669"/>
    <property type="project" value="UniProtKB-SubCell"/>
</dbReference>
<evidence type="ECO:0000256" key="3">
    <source>
        <dbReference type="ARBA" id="ARBA00022692"/>
    </source>
</evidence>
<dbReference type="Proteomes" id="UP000242180">
    <property type="component" value="Unassembled WGS sequence"/>
</dbReference>
<dbReference type="STRING" id="13706.A0A1X2H752"/>
<feature type="binding site" evidence="6">
    <location>
        <position position="301"/>
    </location>
    <ligand>
        <name>Zn(2+)</name>
        <dbReference type="ChEBI" id="CHEBI:29105"/>
    </ligand>
</feature>
<name>A0A1X2H752_SYNRA</name>
<evidence type="ECO:0000256" key="2">
    <source>
        <dbReference type="ARBA" id="ARBA00007018"/>
    </source>
</evidence>
<feature type="transmembrane region" description="Helical" evidence="7">
    <location>
        <begin position="299"/>
        <end position="319"/>
    </location>
</feature>
<evidence type="ECO:0000256" key="1">
    <source>
        <dbReference type="ARBA" id="ARBA00004141"/>
    </source>
</evidence>
<dbReference type="PANTHER" id="PTHR20855:SF52">
    <property type="entry name" value="ADIPONECTIN RECEPTOR PROTEIN"/>
    <property type="match status" value="1"/>
</dbReference>
<accession>A0A1X2H752</accession>
<evidence type="ECO:0000256" key="5">
    <source>
        <dbReference type="ARBA" id="ARBA00023136"/>
    </source>
</evidence>
<comment type="caution">
    <text evidence="8">The sequence shown here is derived from an EMBL/GenBank/DDBJ whole genome shotgun (WGS) entry which is preliminary data.</text>
</comment>
<keyword evidence="9" id="KW-1185">Reference proteome</keyword>